<dbReference type="AlphaFoldDB" id="A0A396RYY4"/>
<keyword evidence="2" id="KW-1185">Reference proteome</keyword>
<dbReference type="Pfam" id="PF13432">
    <property type="entry name" value="TPR_16"/>
    <property type="match status" value="1"/>
</dbReference>
<dbReference type="OrthoDB" id="7508099at2"/>
<dbReference type="RefSeq" id="WP_118862459.1">
    <property type="nucleotide sequence ID" value="NZ_QWLV01000001.1"/>
</dbReference>
<evidence type="ECO:0000313" key="2">
    <source>
        <dbReference type="Proteomes" id="UP000266693"/>
    </source>
</evidence>
<sequence>MDEDGKMTMCGDEEMEQLVNAMQTGAGDELALMERLLAAYPDDARLHFLKGSVLAAAGRPIEAHAALARAVELAPDFAIARFQLGFFELTSGEPARALATWEPLDGLPDGHYLHHFVTGLRHLIHDRFPAAIAALRAGIAANTENPPLNRDMQLLIDRSAEVSGEDGGQVAETSATSFFLDQFGARGTTH</sequence>
<protein>
    <submittedName>
        <fullName evidence="1">Tetratricopeptide repeat protein</fullName>
    </submittedName>
</protein>
<dbReference type="SUPFAM" id="SSF48452">
    <property type="entry name" value="TPR-like"/>
    <property type="match status" value="1"/>
</dbReference>
<dbReference type="Gene3D" id="1.25.40.10">
    <property type="entry name" value="Tetratricopeptide repeat domain"/>
    <property type="match status" value="1"/>
</dbReference>
<organism evidence="1 2">
    <name type="scientific">Sphingomonas gilva</name>
    <dbReference type="NCBI Taxonomy" id="2305907"/>
    <lineage>
        <taxon>Bacteria</taxon>
        <taxon>Pseudomonadati</taxon>
        <taxon>Pseudomonadota</taxon>
        <taxon>Alphaproteobacteria</taxon>
        <taxon>Sphingomonadales</taxon>
        <taxon>Sphingomonadaceae</taxon>
        <taxon>Sphingomonas</taxon>
    </lineage>
</organism>
<proteinExistence type="predicted"/>
<gene>
    <name evidence="1" type="ORF">D1610_02095</name>
</gene>
<dbReference type="EMBL" id="QWLV01000001">
    <property type="protein sequence ID" value="RHW18951.1"/>
    <property type="molecule type" value="Genomic_DNA"/>
</dbReference>
<comment type="caution">
    <text evidence="1">The sequence shown here is derived from an EMBL/GenBank/DDBJ whole genome shotgun (WGS) entry which is preliminary data.</text>
</comment>
<evidence type="ECO:0000313" key="1">
    <source>
        <dbReference type="EMBL" id="RHW18951.1"/>
    </source>
</evidence>
<dbReference type="Proteomes" id="UP000266693">
    <property type="component" value="Unassembled WGS sequence"/>
</dbReference>
<name>A0A396RYY4_9SPHN</name>
<dbReference type="InterPro" id="IPR011990">
    <property type="entry name" value="TPR-like_helical_dom_sf"/>
</dbReference>
<accession>A0A396RYY4</accession>
<reference evidence="1 2" key="1">
    <citation type="submission" date="2018-08" db="EMBL/GenBank/DDBJ databases">
        <title>The multiple taxonomic identification of Sphingomonas gilva.</title>
        <authorList>
            <person name="Zhu D."/>
            <person name="Zheng S."/>
        </authorList>
    </citation>
    <scope>NUCLEOTIDE SEQUENCE [LARGE SCALE GENOMIC DNA]</scope>
    <source>
        <strain evidence="1 2">ZDH117</strain>
    </source>
</reference>